<dbReference type="InterPro" id="IPR042099">
    <property type="entry name" value="ANL_N_sf"/>
</dbReference>
<feature type="region of interest" description="Disordered" evidence="3">
    <location>
        <begin position="604"/>
        <end position="636"/>
    </location>
</feature>
<feature type="compositionally biased region" description="Basic and acidic residues" evidence="3">
    <location>
        <begin position="605"/>
        <end position="627"/>
    </location>
</feature>
<dbReference type="Gene3D" id="3.40.50.12780">
    <property type="entry name" value="N-terminal domain of ligase-like"/>
    <property type="match status" value="1"/>
</dbReference>
<dbReference type="SMART" id="SM00823">
    <property type="entry name" value="PKS_PP"/>
    <property type="match status" value="1"/>
</dbReference>
<dbReference type="InterPro" id="IPR000873">
    <property type="entry name" value="AMP-dep_synth/lig_dom"/>
</dbReference>
<dbReference type="InterPro" id="IPR020845">
    <property type="entry name" value="AMP-binding_CS"/>
</dbReference>
<feature type="compositionally biased region" description="Pro residues" evidence="3">
    <location>
        <begin position="512"/>
        <end position="523"/>
    </location>
</feature>
<evidence type="ECO:0000313" key="5">
    <source>
        <dbReference type="EMBL" id="TCJ15113.1"/>
    </source>
</evidence>
<dbReference type="Pfam" id="PF00550">
    <property type="entry name" value="PP-binding"/>
    <property type="match status" value="1"/>
</dbReference>
<dbReference type="OrthoDB" id="2472181at2"/>
<evidence type="ECO:0000256" key="3">
    <source>
        <dbReference type="SAM" id="MobiDB-lite"/>
    </source>
</evidence>
<dbReference type="AlphaFoldDB" id="A0A4R1BDH4"/>
<dbReference type="CDD" id="cd05235">
    <property type="entry name" value="SDR_e1"/>
    <property type="match status" value="1"/>
</dbReference>
<dbReference type="PROSITE" id="PS00012">
    <property type="entry name" value="PHOSPHOPANTETHEINE"/>
    <property type="match status" value="1"/>
</dbReference>
<dbReference type="Proteomes" id="UP000295244">
    <property type="component" value="Unassembled WGS sequence"/>
</dbReference>
<keyword evidence="6" id="KW-1185">Reference proteome</keyword>
<dbReference type="InterPro" id="IPR010071">
    <property type="entry name" value="AA_adenyl_dom"/>
</dbReference>
<dbReference type="SUPFAM" id="SSF56801">
    <property type="entry name" value="Acetyl-CoA synthetase-like"/>
    <property type="match status" value="1"/>
</dbReference>
<dbReference type="InterPro" id="IPR045851">
    <property type="entry name" value="AMP-bd_C_sf"/>
</dbReference>
<dbReference type="Gene3D" id="3.30.300.30">
    <property type="match status" value="1"/>
</dbReference>
<dbReference type="NCBIfam" id="TIGR01746">
    <property type="entry name" value="Thioester-redct"/>
    <property type="match status" value="1"/>
</dbReference>
<gene>
    <name evidence="5" type="ORF">E0L93_13230</name>
</gene>
<evidence type="ECO:0000256" key="1">
    <source>
        <dbReference type="ARBA" id="ARBA00022450"/>
    </source>
</evidence>
<dbReference type="PROSITE" id="PS50075">
    <property type="entry name" value="CARRIER"/>
    <property type="match status" value="1"/>
</dbReference>
<dbReference type="GO" id="GO:0031177">
    <property type="term" value="F:phosphopantetheine binding"/>
    <property type="evidence" value="ECO:0007669"/>
    <property type="project" value="InterPro"/>
</dbReference>
<feature type="compositionally biased region" description="Basic and acidic residues" evidence="3">
    <location>
        <begin position="121"/>
        <end position="135"/>
    </location>
</feature>
<dbReference type="PROSITE" id="PS00455">
    <property type="entry name" value="AMP_BINDING"/>
    <property type="match status" value="1"/>
</dbReference>
<dbReference type="Pfam" id="PF00501">
    <property type="entry name" value="AMP-binding"/>
    <property type="match status" value="1"/>
</dbReference>
<dbReference type="Pfam" id="PF07993">
    <property type="entry name" value="NAD_binding_4"/>
    <property type="match status" value="1"/>
</dbReference>
<evidence type="ECO:0000259" key="4">
    <source>
        <dbReference type="PROSITE" id="PS50075"/>
    </source>
</evidence>
<organism evidence="5 6">
    <name type="scientific">Rubrobacter taiwanensis</name>
    <dbReference type="NCBI Taxonomy" id="185139"/>
    <lineage>
        <taxon>Bacteria</taxon>
        <taxon>Bacillati</taxon>
        <taxon>Actinomycetota</taxon>
        <taxon>Rubrobacteria</taxon>
        <taxon>Rubrobacterales</taxon>
        <taxon>Rubrobacteraceae</taxon>
        <taxon>Rubrobacter</taxon>
    </lineage>
</organism>
<dbReference type="Gene3D" id="3.40.50.720">
    <property type="entry name" value="NAD(P)-binding Rossmann-like Domain"/>
    <property type="match status" value="1"/>
</dbReference>
<dbReference type="NCBIfam" id="TIGR01733">
    <property type="entry name" value="AA-adenyl-dom"/>
    <property type="match status" value="1"/>
</dbReference>
<dbReference type="InterPro" id="IPR013120">
    <property type="entry name" value="FAR_NAD-bd"/>
</dbReference>
<dbReference type="SUPFAM" id="SSF51735">
    <property type="entry name" value="NAD(P)-binding Rossmann-fold domains"/>
    <property type="match status" value="1"/>
</dbReference>
<dbReference type="InterPro" id="IPR020806">
    <property type="entry name" value="PKS_PP-bd"/>
</dbReference>
<evidence type="ECO:0000256" key="2">
    <source>
        <dbReference type="ARBA" id="ARBA00022553"/>
    </source>
</evidence>
<keyword evidence="1" id="KW-0596">Phosphopantetheine</keyword>
<dbReference type="InterPro" id="IPR036291">
    <property type="entry name" value="NAD(P)-bd_dom_sf"/>
</dbReference>
<dbReference type="EMBL" id="SKBU01000028">
    <property type="protein sequence ID" value="TCJ15113.1"/>
    <property type="molecule type" value="Genomic_DNA"/>
</dbReference>
<dbReference type="PANTHER" id="PTHR44845:SF6">
    <property type="entry name" value="BETA-ALANINE-ACTIVATING ENZYME"/>
    <property type="match status" value="1"/>
</dbReference>
<accession>A0A4R1BDH4</accession>
<dbReference type="Gene3D" id="1.10.1200.10">
    <property type="entry name" value="ACP-like"/>
    <property type="match status" value="1"/>
</dbReference>
<dbReference type="InterPro" id="IPR036736">
    <property type="entry name" value="ACP-like_sf"/>
</dbReference>
<comment type="caution">
    <text evidence="5">The sequence shown here is derived from an EMBL/GenBank/DDBJ whole genome shotgun (WGS) entry which is preliminary data.</text>
</comment>
<dbReference type="InterPro" id="IPR010080">
    <property type="entry name" value="Thioester_reductase-like_dom"/>
</dbReference>
<feature type="region of interest" description="Disordered" evidence="3">
    <location>
        <begin position="503"/>
        <end position="532"/>
    </location>
</feature>
<protein>
    <submittedName>
        <fullName evidence="5">Amino acid adenylation domain-containing protein</fullName>
    </submittedName>
</protein>
<sequence>MMNPDPRLCLHELFERQVRRTPDAPAVIDAGTELTYAALDRRSERLADRLRELGLGPDRVAGIYMDRCAEYVIAMLAALKAGGAFLPLEPAYPESLLGQVLEDSRPVAIISRGHFARRLPEGERILHPDTGREGDGGTGGSPPPSPENLAFVSYSSGTTGRPKGIANPHRAAVGSYLWRFREISDNRPGDRVGCNVFFIWEALRPLLRGAATVAIPDDVIYDPPALVRFLEEYRITETLMTPSLLEAVLNACGAEVTRRLAGLRTLWLNGEVVTRALARRALALLPETRLLNVYSISETHEVAAGDLRKLAEAGSTYCPVGRPLDPDRTYILDEDRNPVPDGEPGELWVGGRCLAREYVNRPEITAERFVPDPFAGEGRMYRTGDRARRLPDGALEILGRVDFMVKIRGYSVELGAVESAIEELLAVEGCVVVAEGGEGEDKRLVAYLLPASGEERAGRHSGWEIDTAGRSPEIRRILQERLPHYMIPAVYVELEELPLQETSGKVNRRRLPPPPPRTNPAPGVPDRLSAAASRREREAALARIWEEVIGLEPGDVRPADNFFDVGGHSLAAAEMLTRVEGASSVRISMPRFLAHPTVAGLCDALEGREPRRPQRRPDLRSEGRLEPEIAPEGPAGDLSLRDARSILLTGATGYLGAFLLDALLRETRAEIRCLVRPREGSPPLAPLRENLARYGLWSPEAAQRITPVPGDLSNPRLGLPEEEFDALARGTDLILHAAARVNLVYPYPELKPANVDGTREVLRLACRHRAKPLHYVSTNGIFPAGTGRCREDADLPALAGTQEDGYGQTKWVSEMLVRQARERGLPANVYRPGNISGHSESGSSNPRDFLTALIAESIRMGRAPVAEDWRVEMTPVDFVSDAIVRLAGDPETAGGTFHLANPAPPLAREVFGWIRNLGYPVEPLSYPDWLKEWRDRGGGGGVLRGVLHGAETRKLWDGNFYDDTNTRRALRSGGPQHPGLGPGIVENYVEHFAEEGWIQKPARV</sequence>
<evidence type="ECO:0000313" key="6">
    <source>
        <dbReference type="Proteomes" id="UP000295244"/>
    </source>
</evidence>
<dbReference type="InterPro" id="IPR006162">
    <property type="entry name" value="Ppantetheine_attach_site"/>
</dbReference>
<feature type="region of interest" description="Disordered" evidence="3">
    <location>
        <begin position="121"/>
        <end position="165"/>
    </location>
</feature>
<name>A0A4R1BDH4_9ACTN</name>
<reference evidence="5 6" key="1">
    <citation type="submission" date="2019-03" db="EMBL/GenBank/DDBJ databases">
        <title>Whole genome sequence of a novel Rubrobacter taiwanensis strain, isolated from Yellowstone National Park.</title>
        <authorList>
            <person name="Freed S."/>
            <person name="Ramaley R.F."/>
            <person name="Kyndt J.A."/>
        </authorList>
    </citation>
    <scope>NUCLEOTIDE SEQUENCE [LARGE SCALE GENOMIC DNA]</scope>
    <source>
        <strain evidence="5 6">Yellowstone</strain>
    </source>
</reference>
<dbReference type="CDD" id="cd05930">
    <property type="entry name" value="A_NRPS"/>
    <property type="match status" value="1"/>
</dbReference>
<proteinExistence type="predicted"/>
<keyword evidence="2" id="KW-0597">Phosphoprotein</keyword>
<dbReference type="InterPro" id="IPR009081">
    <property type="entry name" value="PP-bd_ACP"/>
</dbReference>
<dbReference type="PANTHER" id="PTHR44845">
    <property type="entry name" value="CARRIER DOMAIN-CONTAINING PROTEIN"/>
    <property type="match status" value="1"/>
</dbReference>
<feature type="domain" description="Carrier" evidence="4">
    <location>
        <begin position="532"/>
        <end position="609"/>
    </location>
</feature>
<dbReference type="SUPFAM" id="SSF47336">
    <property type="entry name" value="ACP-like"/>
    <property type="match status" value="1"/>
</dbReference>